<evidence type="ECO:0000313" key="8">
    <source>
        <dbReference type="EMBL" id="CAB4330786.1"/>
    </source>
</evidence>
<name>A0A6J5YM68_9ZZZZ</name>
<keyword evidence="6" id="KW-0413">Isomerase</keyword>
<gene>
    <name evidence="8" type="ORF">UFOPK3574_00150</name>
</gene>
<sequence length="270" mass="29547">MIENVIGTYGHGTENDFVLVFDPTDEISITTAQTAAICNRESGIGADGLIRITKRDDKWFMDYRNADGSLAEMCGNGIRVMARYLVERGHQPEGIFAINTRDGLKHLRVPKTDDISVNMGKVIDENEDITASVEGKIWNGYNINVGNPHAVVFVEKIEDVGSLKDAPVVRPKDTYPEGVNVEFVEIMPNHEAKMRVHERGSGETKSCGTGTCAVALAASLQIKENLPTRWVIYPPGGRLVVDIDPHSNATLTGPAILISDLDLTKFLQDA</sequence>
<evidence type="ECO:0000256" key="2">
    <source>
        <dbReference type="ARBA" id="ARBA00010219"/>
    </source>
</evidence>
<dbReference type="GO" id="GO:0009089">
    <property type="term" value="P:lysine biosynthetic process via diaminopimelate"/>
    <property type="evidence" value="ECO:0007669"/>
    <property type="project" value="UniProtKB-UniPathway"/>
</dbReference>
<dbReference type="GO" id="GO:0008837">
    <property type="term" value="F:diaminopimelate epimerase activity"/>
    <property type="evidence" value="ECO:0007669"/>
    <property type="project" value="UniProtKB-EC"/>
</dbReference>
<dbReference type="GO" id="GO:0005829">
    <property type="term" value="C:cytosol"/>
    <property type="evidence" value="ECO:0007669"/>
    <property type="project" value="TreeGrafter"/>
</dbReference>
<evidence type="ECO:0000256" key="5">
    <source>
        <dbReference type="ARBA" id="ARBA00023154"/>
    </source>
</evidence>
<comment type="pathway">
    <text evidence="1">Amino-acid biosynthesis; L-lysine biosynthesis via DAP pathway; DL-2,6-diaminopimelate from LL-2,6-diaminopimelate: step 1/1.</text>
</comment>
<dbReference type="PANTHER" id="PTHR31689">
    <property type="entry name" value="DIAMINOPIMELATE EPIMERASE, CHLOROPLASTIC"/>
    <property type="match status" value="1"/>
</dbReference>
<dbReference type="EC" id="5.1.1.7" evidence="3"/>
<dbReference type="AlphaFoldDB" id="A0A6J5YM68"/>
<dbReference type="UniPathway" id="UPA00034">
    <property type="reaction ID" value="UER00025"/>
</dbReference>
<protein>
    <recommendedName>
        <fullName evidence="3">diaminopimelate epimerase</fullName>
        <ecNumber evidence="3">5.1.1.7</ecNumber>
    </recommendedName>
</protein>
<organism evidence="8">
    <name type="scientific">freshwater metagenome</name>
    <dbReference type="NCBI Taxonomy" id="449393"/>
    <lineage>
        <taxon>unclassified sequences</taxon>
        <taxon>metagenomes</taxon>
        <taxon>ecological metagenomes</taxon>
    </lineage>
</organism>
<evidence type="ECO:0000256" key="7">
    <source>
        <dbReference type="ARBA" id="ARBA00051712"/>
    </source>
</evidence>
<evidence type="ECO:0000256" key="4">
    <source>
        <dbReference type="ARBA" id="ARBA00022605"/>
    </source>
</evidence>
<reference evidence="8" key="1">
    <citation type="submission" date="2020-05" db="EMBL/GenBank/DDBJ databases">
        <authorList>
            <person name="Chiriac C."/>
            <person name="Salcher M."/>
            <person name="Ghai R."/>
            <person name="Kavagutti S V."/>
        </authorList>
    </citation>
    <scope>NUCLEOTIDE SEQUENCE</scope>
</reference>
<accession>A0A6J5YM68</accession>
<dbReference type="EMBL" id="CAESAF010000006">
    <property type="protein sequence ID" value="CAB4330786.1"/>
    <property type="molecule type" value="Genomic_DNA"/>
</dbReference>
<dbReference type="PROSITE" id="PS01326">
    <property type="entry name" value="DAP_EPIMERASE"/>
    <property type="match status" value="1"/>
</dbReference>
<dbReference type="Gene3D" id="3.10.310.10">
    <property type="entry name" value="Diaminopimelate Epimerase, Chain A, domain 1"/>
    <property type="match status" value="2"/>
</dbReference>
<evidence type="ECO:0000256" key="1">
    <source>
        <dbReference type="ARBA" id="ARBA00005196"/>
    </source>
</evidence>
<evidence type="ECO:0000256" key="6">
    <source>
        <dbReference type="ARBA" id="ARBA00023235"/>
    </source>
</evidence>
<keyword evidence="4" id="KW-0028">Amino-acid biosynthesis</keyword>
<comment type="similarity">
    <text evidence="2">Belongs to the diaminopimelate epimerase family.</text>
</comment>
<dbReference type="SUPFAM" id="SSF54506">
    <property type="entry name" value="Diaminopimelate epimerase-like"/>
    <property type="match status" value="2"/>
</dbReference>
<comment type="catalytic activity">
    <reaction evidence="7">
        <text>(2S,6S)-2,6-diaminopimelate = meso-2,6-diaminopimelate</text>
        <dbReference type="Rhea" id="RHEA:15393"/>
        <dbReference type="ChEBI" id="CHEBI:57609"/>
        <dbReference type="ChEBI" id="CHEBI:57791"/>
        <dbReference type="EC" id="5.1.1.7"/>
    </reaction>
</comment>
<dbReference type="InterPro" id="IPR001653">
    <property type="entry name" value="DAP_epimerase_DapF"/>
</dbReference>
<dbReference type="NCBIfam" id="TIGR00652">
    <property type="entry name" value="DapF"/>
    <property type="match status" value="1"/>
</dbReference>
<dbReference type="PANTHER" id="PTHR31689:SF0">
    <property type="entry name" value="DIAMINOPIMELATE EPIMERASE"/>
    <property type="match status" value="1"/>
</dbReference>
<dbReference type="HAMAP" id="MF_00197">
    <property type="entry name" value="DAP_epimerase"/>
    <property type="match status" value="1"/>
</dbReference>
<dbReference type="Pfam" id="PF01678">
    <property type="entry name" value="DAP_epimerase"/>
    <property type="match status" value="2"/>
</dbReference>
<proteinExistence type="inferred from homology"/>
<dbReference type="InterPro" id="IPR018510">
    <property type="entry name" value="DAP_epimerase_AS"/>
</dbReference>
<evidence type="ECO:0000256" key="3">
    <source>
        <dbReference type="ARBA" id="ARBA00013080"/>
    </source>
</evidence>
<keyword evidence="5" id="KW-0457">Lysine biosynthesis</keyword>